<keyword evidence="1" id="KW-0472">Membrane</keyword>
<organism evidence="2 3">
    <name type="scientific">Rubrobacter taiwanensis</name>
    <dbReference type="NCBI Taxonomy" id="185139"/>
    <lineage>
        <taxon>Bacteria</taxon>
        <taxon>Bacillati</taxon>
        <taxon>Actinomycetota</taxon>
        <taxon>Rubrobacteria</taxon>
        <taxon>Rubrobacterales</taxon>
        <taxon>Rubrobacteraceae</taxon>
        <taxon>Rubrobacter</taxon>
    </lineage>
</organism>
<name>A0A4V2NVD3_9ACTN</name>
<evidence type="ECO:0000313" key="2">
    <source>
        <dbReference type="EMBL" id="TCJ13046.1"/>
    </source>
</evidence>
<dbReference type="EMBL" id="SKBU01000042">
    <property type="protein sequence ID" value="TCJ13046.1"/>
    <property type="molecule type" value="Genomic_DNA"/>
</dbReference>
<reference evidence="2 3" key="1">
    <citation type="submission" date="2019-03" db="EMBL/GenBank/DDBJ databases">
        <title>Whole genome sequence of a novel Rubrobacter taiwanensis strain, isolated from Yellowstone National Park.</title>
        <authorList>
            <person name="Freed S."/>
            <person name="Ramaley R.F."/>
            <person name="Kyndt J.A."/>
        </authorList>
    </citation>
    <scope>NUCLEOTIDE SEQUENCE [LARGE SCALE GENOMIC DNA]</scope>
    <source>
        <strain evidence="2 3">Yellowstone</strain>
    </source>
</reference>
<evidence type="ECO:0000313" key="3">
    <source>
        <dbReference type="Proteomes" id="UP000295244"/>
    </source>
</evidence>
<feature type="transmembrane region" description="Helical" evidence="1">
    <location>
        <begin position="69"/>
        <end position="89"/>
    </location>
</feature>
<keyword evidence="1" id="KW-1133">Transmembrane helix</keyword>
<dbReference type="AlphaFoldDB" id="A0A4V2NVD3"/>
<dbReference type="RefSeq" id="WP_132692931.1">
    <property type="nucleotide sequence ID" value="NZ_SKBU01000042.1"/>
</dbReference>
<keyword evidence="3" id="KW-1185">Reference proteome</keyword>
<proteinExistence type="predicted"/>
<evidence type="ECO:0000256" key="1">
    <source>
        <dbReference type="SAM" id="Phobius"/>
    </source>
</evidence>
<dbReference type="Proteomes" id="UP000295244">
    <property type="component" value="Unassembled WGS sequence"/>
</dbReference>
<protein>
    <submittedName>
        <fullName evidence="2">Uncharacterized protein</fullName>
    </submittedName>
</protein>
<comment type="caution">
    <text evidence="2">The sequence shown here is derived from an EMBL/GenBank/DDBJ whole genome shotgun (WGS) entry which is preliminary data.</text>
</comment>
<feature type="transmembrane region" description="Helical" evidence="1">
    <location>
        <begin position="12"/>
        <end position="34"/>
    </location>
</feature>
<dbReference type="OrthoDB" id="9966899at2"/>
<accession>A0A4V2NVD3</accession>
<sequence length="104" mass="10776">MERAKQNDGQTKVFVGHVISVLALMMGVPVAFFPALGSTLFLEAVASLGTIAITLGIIGYYLGSRLGGWAVYLTMGAILFGIAMSQGMVPGIEPTDTALPGDLS</sequence>
<gene>
    <name evidence="2" type="ORF">E0L93_15180</name>
</gene>
<feature type="transmembrane region" description="Helical" evidence="1">
    <location>
        <begin position="40"/>
        <end position="62"/>
    </location>
</feature>
<keyword evidence="1" id="KW-0812">Transmembrane</keyword>